<dbReference type="InterPro" id="IPR012910">
    <property type="entry name" value="Plug_dom"/>
</dbReference>
<dbReference type="Pfam" id="PF13715">
    <property type="entry name" value="CarbopepD_reg_2"/>
    <property type="match status" value="1"/>
</dbReference>
<name>A0A419W9D9_9BACT</name>
<keyword evidence="5 11" id="KW-0812">Transmembrane</keyword>
<dbReference type="InterPro" id="IPR039426">
    <property type="entry name" value="TonB-dep_rcpt-like"/>
</dbReference>
<keyword evidence="3 11" id="KW-1134">Transmembrane beta strand</keyword>
<reference evidence="14 15" key="1">
    <citation type="submission" date="2018-09" db="EMBL/GenBank/DDBJ databases">
        <title>Genomic Encyclopedia of Archaeal and Bacterial Type Strains, Phase II (KMG-II): from individual species to whole genera.</title>
        <authorList>
            <person name="Goeker M."/>
        </authorList>
    </citation>
    <scope>NUCLEOTIDE SEQUENCE [LARGE SCALE GENOMIC DNA]</scope>
    <source>
        <strain evidence="14 15">DSM 27148</strain>
    </source>
</reference>
<evidence type="ECO:0000256" key="4">
    <source>
        <dbReference type="ARBA" id="ARBA00022496"/>
    </source>
</evidence>
<dbReference type="Gene3D" id="2.170.130.10">
    <property type="entry name" value="TonB-dependent receptor, plug domain"/>
    <property type="match status" value="1"/>
</dbReference>
<keyword evidence="14" id="KW-0675">Receptor</keyword>
<feature type="domain" description="TonB-dependent receptor plug" evidence="13">
    <location>
        <begin position="126"/>
        <end position="235"/>
    </location>
</feature>
<dbReference type="InterPro" id="IPR036942">
    <property type="entry name" value="Beta-barrel_TonB_sf"/>
</dbReference>
<dbReference type="Pfam" id="PF07715">
    <property type="entry name" value="Plug"/>
    <property type="match status" value="1"/>
</dbReference>
<keyword evidence="10 11" id="KW-0998">Cell outer membrane</keyword>
<comment type="similarity">
    <text evidence="11">Belongs to the TonB-dependent receptor family.</text>
</comment>
<evidence type="ECO:0000256" key="3">
    <source>
        <dbReference type="ARBA" id="ARBA00022452"/>
    </source>
</evidence>
<keyword evidence="9 11" id="KW-0472">Membrane</keyword>
<evidence type="ECO:0000256" key="11">
    <source>
        <dbReference type="PROSITE-ProRule" id="PRU01360"/>
    </source>
</evidence>
<evidence type="ECO:0000256" key="6">
    <source>
        <dbReference type="ARBA" id="ARBA00022729"/>
    </source>
</evidence>
<organism evidence="14 15">
    <name type="scientific">Mangrovibacterium diazotrophicum</name>
    <dbReference type="NCBI Taxonomy" id="1261403"/>
    <lineage>
        <taxon>Bacteria</taxon>
        <taxon>Pseudomonadati</taxon>
        <taxon>Bacteroidota</taxon>
        <taxon>Bacteroidia</taxon>
        <taxon>Marinilabiliales</taxon>
        <taxon>Prolixibacteraceae</taxon>
        <taxon>Mangrovibacterium</taxon>
    </lineage>
</organism>
<dbReference type="GO" id="GO:0009279">
    <property type="term" value="C:cell outer membrane"/>
    <property type="evidence" value="ECO:0007669"/>
    <property type="project" value="UniProtKB-SubCell"/>
</dbReference>
<evidence type="ECO:0000313" key="14">
    <source>
        <dbReference type="EMBL" id="RKD92091.1"/>
    </source>
</evidence>
<comment type="caution">
    <text evidence="14">The sequence shown here is derived from an EMBL/GenBank/DDBJ whole genome shotgun (WGS) entry which is preliminary data.</text>
</comment>
<evidence type="ECO:0000256" key="5">
    <source>
        <dbReference type="ARBA" id="ARBA00022692"/>
    </source>
</evidence>
<dbReference type="SUPFAM" id="SSF56935">
    <property type="entry name" value="Porins"/>
    <property type="match status" value="1"/>
</dbReference>
<dbReference type="Gene3D" id="2.60.40.1120">
    <property type="entry name" value="Carboxypeptidase-like, regulatory domain"/>
    <property type="match status" value="1"/>
</dbReference>
<keyword evidence="2 11" id="KW-0813">Transport</keyword>
<evidence type="ECO:0000256" key="8">
    <source>
        <dbReference type="ARBA" id="ARBA00023065"/>
    </source>
</evidence>
<dbReference type="AlphaFoldDB" id="A0A419W9D9"/>
<dbReference type="OrthoDB" id="9761152at2"/>
<accession>A0A419W9D9</accession>
<dbReference type="InterPro" id="IPR037066">
    <property type="entry name" value="Plug_dom_sf"/>
</dbReference>
<dbReference type="Proteomes" id="UP000283387">
    <property type="component" value="Unassembled WGS sequence"/>
</dbReference>
<dbReference type="RefSeq" id="WP_120273337.1">
    <property type="nucleotide sequence ID" value="NZ_RAPN01000001.1"/>
</dbReference>
<dbReference type="PANTHER" id="PTHR32552">
    <property type="entry name" value="FERRICHROME IRON RECEPTOR-RELATED"/>
    <property type="match status" value="1"/>
</dbReference>
<gene>
    <name evidence="14" type="ORF">BC643_2461</name>
</gene>
<comment type="subcellular location">
    <subcellularLocation>
        <location evidence="1 11">Cell outer membrane</location>
        <topology evidence="1 11">Multi-pass membrane protein</topology>
    </subcellularLocation>
</comment>
<keyword evidence="7" id="KW-0408">Iron</keyword>
<proteinExistence type="inferred from homology"/>
<evidence type="ECO:0000256" key="7">
    <source>
        <dbReference type="ARBA" id="ARBA00023004"/>
    </source>
</evidence>
<dbReference type="Gene3D" id="2.40.170.20">
    <property type="entry name" value="TonB-dependent receptor, beta-barrel domain"/>
    <property type="match status" value="1"/>
</dbReference>
<keyword evidence="8" id="KW-0406">Ion transport</keyword>
<evidence type="ECO:0000256" key="10">
    <source>
        <dbReference type="ARBA" id="ARBA00023237"/>
    </source>
</evidence>
<evidence type="ECO:0000256" key="12">
    <source>
        <dbReference type="SAM" id="SignalP"/>
    </source>
</evidence>
<keyword evidence="6 12" id="KW-0732">Signal</keyword>
<evidence type="ECO:0000313" key="15">
    <source>
        <dbReference type="Proteomes" id="UP000283387"/>
    </source>
</evidence>
<feature type="signal peptide" evidence="12">
    <location>
        <begin position="1"/>
        <end position="23"/>
    </location>
</feature>
<feature type="chain" id="PRO_5019024065" evidence="12">
    <location>
        <begin position="24"/>
        <end position="879"/>
    </location>
</feature>
<dbReference type="PANTHER" id="PTHR32552:SF68">
    <property type="entry name" value="FERRICHROME OUTER MEMBRANE TRANSPORTER_PHAGE RECEPTOR"/>
    <property type="match status" value="1"/>
</dbReference>
<sequence>MKTQLLKLVFLALFGLISLVSFSQGTVKGKILDSKTNDPLVGASIVKAGTTNGTITDFDGNFSMTLPEGKNTIQISFIGYDLFAKTVTVTNGQTTDLGTVKLEASAIAMDELVVIGKGVIDMEEDRKTPIAVSTITIQEIQSKAVGNVEFPEVMKNTPSVYVASQGGGFGDSKMFLRGFSQANTAFLLNGQPINGMEDGLMYWSNWAGMTDMANAVQVQRGLGSSKLAISSVGGTVNIVTKATEKQKGGYVRLMSGDNGYAKGTIAYNTGINDKGWGFSMMFDYWKGDRKYFDGTRGKGQNYFISIGKKAGASTFNLLLLGSPQWHDQNYTKSLTTVYSGTNIKTPGYDILGKKGNSNYGFLDGEYLSMRRNYYHKPVMNFNWDWSINDKSNLSTVLYASWGRGGGTGNYGNSPGYITGGYASNGRIDWDAVVDYNGTISGGIASGYNGMLLRASVNNHNWYGLVTNYENKISENFTANVGADFRFYKGTHFRELTDLLGMDGRSETFAGETRVVSATFNPNPWASLFKYADEDERVDYDYDEVINYQGIFGQAEWNNDVFSIFVQAAASNQQYKGIDRGNFTTEQESDFVNKMGYNIKGGLSYSINAQNVVFANIGQYSRQPFRDAIFTNYDDETEYDTSVDNEHIFSIEGGYKLELAKFKLNLNAYYTKWDNRFESSSGSDYTVGGVTYTDVDYLMPNIGEVHSGVELDLRYRPTAAWLVKAYTSIGNWKYDGSTPVNVRDENTSSVVDNFEIDLTGSKVGSAPQFSGGISTSYDIIMNKFIVDLDWNYYDKLYEDVDAADVAEASLNGESYEPEEINSYGLINMGATYKFNLANSNFNLRANVYNLFDKEYFTQKDSYGYMYGLGTTFNVALRYNF</sequence>
<dbReference type="InterPro" id="IPR008969">
    <property type="entry name" value="CarboxyPept-like_regulatory"/>
</dbReference>
<dbReference type="PROSITE" id="PS52016">
    <property type="entry name" value="TONB_DEPENDENT_REC_3"/>
    <property type="match status" value="1"/>
</dbReference>
<keyword evidence="4" id="KW-0410">Iron transport</keyword>
<dbReference type="SUPFAM" id="SSF49464">
    <property type="entry name" value="Carboxypeptidase regulatory domain-like"/>
    <property type="match status" value="1"/>
</dbReference>
<dbReference type="EMBL" id="RAPN01000001">
    <property type="protein sequence ID" value="RKD92091.1"/>
    <property type="molecule type" value="Genomic_DNA"/>
</dbReference>
<protein>
    <submittedName>
        <fullName evidence="14">Outer membrane receptor protein involved in Fe transport</fullName>
    </submittedName>
</protein>
<dbReference type="GO" id="GO:0015344">
    <property type="term" value="F:siderophore uptake transmembrane transporter activity"/>
    <property type="evidence" value="ECO:0007669"/>
    <property type="project" value="TreeGrafter"/>
</dbReference>
<keyword evidence="15" id="KW-1185">Reference proteome</keyword>
<evidence type="ECO:0000259" key="13">
    <source>
        <dbReference type="Pfam" id="PF07715"/>
    </source>
</evidence>
<evidence type="ECO:0000256" key="9">
    <source>
        <dbReference type="ARBA" id="ARBA00023136"/>
    </source>
</evidence>
<evidence type="ECO:0000256" key="1">
    <source>
        <dbReference type="ARBA" id="ARBA00004571"/>
    </source>
</evidence>
<evidence type="ECO:0000256" key="2">
    <source>
        <dbReference type="ARBA" id="ARBA00022448"/>
    </source>
</evidence>